<feature type="compositionally biased region" description="Polar residues" evidence="9">
    <location>
        <begin position="404"/>
        <end position="421"/>
    </location>
</feature>
<dbReference type="InterPro" id="IPR000156">
    <property type="entry name" value="Ran_bind_dom"/>
</dbReference>
<feature type="compositionally biased region" description="Basic and acidic residues" evidence="9">
    <location>
        <begin position="50"/>
        <end position="62"/>
    </location>
</feature>
<dbReference type="CDD" id="cd13170">
    <property type="entry name" value="RanBD_NUP50"/>
    <property type="match status" value="1"/>
</dbReference>
<keyword evidence="5" id="KW-0653">Protein transport</keyword>
<dbReference type="EMBL" id="LR901489">
    <property type="protein sequence ID" value="CAD7248738.1"/>
    <property type="molecule type" value="Genomic_DNA"/>
</dbReference>
<comment type="similarity">
    <text evidence="2">Belongs to the lin-9 family.</text>
</comment>
<name>A0A7R8XDU8_9CRUS</name>
<dbReference type="Pfam" id="PF19438">
    <property type="entry name" value="LIN9_C"/>
    <property type="match status" value="1"/>
</dbReference>
<dbReference type="Proteomes" id="UP000677054">
    <property type="component" value="Unassembled WGS sequence"/>
</dbReference>
<dbReference type="Gene3D" id="2.30.29.30">
    <property type="entry name" value="Pleckstrin-homology domain (PH domain)/Phosphotyrosine-binding domain (PTB)"/>
    <property type="match status" value="1"/>
</dbReference>
<sequence>MSKRRPSSQLNHDNWDQEEEPEEIGQYTPLSVKELQASGRVVKRAKRRLKGPDSSEHFDNDIPRPNPFAGFAGFSSITAENRPSFDFFGKSEPLGEGEGQGRFGQIGGSRGLGGVSDSARNEKKHTVVSLASFGNNSGISSSKASSSLIDGKSFKSSVNVGALGSTFMQTSASLIPKPSTSLSTTKLDFSQSGMTTRTILSQSGSKPSNKAEDFPLPPIIPIPVSGSHLTADRDDKCTTHDESNADVSIKRSKMGGKLPRIMLPEESAMESSSSSRQESPDEMSHYKREQRYKKRVKSLNASFLKWISPYMEKFPCCILSPVFDSYNRHLREIEEAFPEFSTSRIWEKEMSTSLQARSTPCPETPSNNANHPKEKPSSTEMPVIVSVESLTQKKASQARDPSLSKPTESKLSNEGGSSASPEYSFHSVPTTKVPFSFETAKADTKLLFSFGSSPAPSSARKALYQFGSSSTKSAELSSPVSESSQVNNISQPTNKLPPFSFAPAKPTAPMTAIVAEKTSRNEGNSKPPAFFTLGSSDKPPEVKGDAPFMKEAEGKSMSKIPVPEFAGEKKGFPFPLTSLSGKPQLSFGTGSSATVTTSSERPVFSFGKPSSASTALNAKPSESHGTVNTQPLISFRPNPTVTISGDKATLSSEPVTVSASSDKPFFTFGSSTVVTTSSEKPSFSFGTGASTTFGSAKPGLSMGGAGIFGAPSSVGFPSTGPFGSSKGSTVETTGFRFFGSSKPTDSSSGNPPTLDGPAGANHKSGVTNEGTGDDENYEPPKPDVHEVVESDAFFSKKCKLFYKKDEQFKNKGVGMLHLKRLEDEKVQLLVRADTNLGNILLNIRVDDSMTFKKFKNNNVLIICVPNPPLSPNPSNKPVSFLVRVKSEVDAEELVDMLEKSRNSTMEDEDQCEEKPEVPEFRLELFGLHRVGEPPPNPKSQVPLNRRGTRSLFTNSSPRKRILPDLDACSDRRVIQNIGSRLRNLLKLPKAHRWVYFEWFYSNIDETLFSGENDFQICLRESFPALKTRLLTRVEWCKIKRMMGKPRRCSQAFFKEERDFLSRKRAKLRQLQQGELWDIDKVRDQLPDEIPLPLTVGQSVTARLRKPINDGLFTGTVQAVDTFNNTYRISFDRADIGTHSVPDYEVMSNGLVETITFNSFIANMRVQHKSPWWTPVKHGQHMAGTSLTPGASVDGSPQLANDPILGNSSIPLKARLLEGSLGFPVCFLVHIVRLQKILALKKEKVGVLKTMNTEAEKCRSYGYQVSRDFKRRYATVVLDLEKLNKDLNRFLLEVQEFCQEWAPEHFHSAPSSHFKELCNDQARLLVTSYNNRGESSATSHVKKQEALDLIIGLTSLLIQVKSLAENDMNSYELGSLTDTMEDLQKELHEENSKKFQDEVEVHLRHFQAGLAHTTRQRSKQTVKAYDVSDSEMLDRLSIYSDQCSPGREDKIERCDRDEKCTSVAKLTERFEQIGLADTYKNNDIGTDVSKPSPNPPPRRSKAWRRENGEGQSNNDGSTFIEELILNSPLPEGPPPKKPPRTFQYEKRFASSEPEENGGFERKGRPRRKRLPQPPCMITRPNFPPPSPPTEDGEESSQRMSLSVENLHVLGVRDSQGIGNEDARSDRDGVVLPSQDSFQGLRRHSFQKEKAEFDLRHM</sequence>
<feature type="compositionally biased region" description="Polar residues" evidence="9">
    <location>
        <begin position="741"/>
        <end position="751"/>
    </location>
</feature>
<dbReference type="GO" id="GO:0015031">
    <property type="term" value="P:protein transport"/>
    <property type="evidence" value="ECO:0007669"/>
    <property type="project" value="UniProtKB-KW"/>
</dbReference>
<evidence type="ECO:0000256" key="8">
    <source>
        <dbReference type="ARBA" id="ARBA00023242"/>
    </source>
</evidence>
<feature type="non-terminal residue" evidence="11">
    <location>
        <position position="1656"/>
    </location>
</feature>
<feature type="compositionally biased region" description="Low complexity" evidence="9">
    <location>
        <begin position="265"/>
        <end position="277"/>
    </location>
</feature>
<feature type="compositionally biased region" description="Polar residues" evidence="9">
    <location>
        <begin position="623"/>
        <end position="633"/>
    </location>
</feature>
<evidence type="ECO:0000256" key="4">
    <source>
        <dbReference type="ARBA" id="ARBA00022816"/>
    </source>
</evidence>
<dbReference type="InterPro" id="IPR010561">
    <property type="entry name" value="LIN-9/ALY1"/>
</dbReference>
<feature type="domain" description="RanBD1" evidence="10">
    <location>
        <begin position="789"/>
        <end position="906"/>
    </location>
</feature>
<dbReference type="GO" id="GO:0006357">
    <property type="term" value="P:regulation of transcription by RNA polymerase II"/>
    <property type="evidence" value="ECO:0007669"/>
    <property type="project" value="TreeGrafter"/>
</dbReference>
<dbReference type="GO" id="GO:0006351">
    <property type="term" value="P:DNA-templated transcription"/>
    <property type="evidence" value="ECO:0007669"/>
    <property type="project" value="InterPro"/>
</dbReference>
<reference evidence="11" key="1">
    <citation type="submission" date="2020-11" db="EMBL/GenBank/DDBJ databases">
        <authorList>
            <person name="Tran Van P."/>
        </authorList>
    </citation>
    <scope>NUCLEOTIDE SEQUENCE</scope>
</reference>
<keyword evidence="4" id="KW-0509">mRNA transport</keyword>
<dbReference type="SMART" id="SM01135">
    <property type="entry name" value="DIRP"/>
    <property type="match status" value="1"/>
</dbReference>
<organism evidence="11">
    <name type="scientific">Darwinula stevensoni</name>
    <dbReference type="NCBI Taxonomy" id="69355"/>
    <lineage>
        <taxon>Eukaryota</taxon>
        <taxon>Metazoa</taxon>
        <taxon>Ecdysozoa</taxon>
        <taxon>Arthropoda</taxon>
        <taxon>Crustacea</taxon>
        <taxon>Oligostraca</taxon>
        <taxon>Ostracoda</taxon>
        <taxon>Podocopa</taxon>
        <taxon>Podocopida</taxon>
        <taxon>Darwinulocopina</taxon>
        <taxon>Darwinuloidea</taxon>
        <taxon>Darwinulidae</taxon>
        <taxon>Darwinula</taxon>
    </lineage>
</organism>
<evidence type="ECO:0000256" key="6">
    <source>
        <dbReference type="ARBA" id="ARBA00023010"/>
    </source>
</evidence>
<evidence type="ECO:0000313" key="12">
    <source>
        <dbReference type="Proteomes" id="UP000677054"/>
    </source>
</evidence>
<dbReference type="InterPro" id="IPR045831">
    <property type="entry name" value="LIN9_C"/>
</dbReference>
<dbReference type="InterPro" id="IPR033471">
    <property type="entry name" value="DIRP"/>
</dbReference>
<evidence type="ECO:0000256" key="3">
    <source>
        <dbReference type="ARBA" id="ARBA00022448"/>
    </source>
</evidence>
<dbReference type="GO" id="GO:0005654">
    <property type="term" value="C:nucleoplasm"/>
    <property type="evidence" value="ECO:0007669"/>
    <property type="project" value="TreeGrafter"/>
</dbReference>
<dbReference type="InterPro" id="IPR011993">
    <property type="entry name" value="PH-like_dom_sf"/>
</dbReference>
<evidence type="ECO:0000256" key="1">
    <source>
        <dbReference type="ARBA" id="ARBA00004567"/>
    </source>
</evidence>
<evidence type="ECO:0000256" key="5">
    <source>
        <dbReference type="ARBA" id="ARBA00022927"/>
    </source>
</evidence>
<proteinExistence type="inferred from homology"/>
<dbReference type="SUPFAM" id="SSF50729">
    <property type="entry name" value="PH domain-like"/>
    <property type="match status" value="1"/>
</dbReference>
<feature type="region of interest" description="Disordered" evidence="9">
    <location>
        <begin position="193"/>
        <end position="291"/>
    </location>
</feature>
<feature type="compositionally biased region" description="Polar residues" evidence="9">
    <location>
        <begin position="193"/>
        <end position="208"/>
    </location>
</feature>
<feature type="compositionally biased region" description="Gly residues" evidence="9">
    <location>
        <begin position="96"/>
        <end position="114"/>
    </location>
</feature>
<dbReference type="Pfam" id="PF06584">
    <property type="entry name" value="DIRP"/>
    <property type="match status" value="1"/>
</dbReference>
<feature type="region of interest" description="Disordered" evidence="9">
    <location>
        <begin position="604"/>
        <end position="633"/>
    </location>
</feature>
<evidence type="ECO:0000256" key="9">
    <source>
        <dbReference type="SAM" id="MobiDB-lite"/>
    </source>
</evidence>
<evidence type="ECO:0000259" key="10">
    <source>
        <dbReference type="PROSITE" id="PS50196"/>
    </source>
</evidence>
<dbReference type="PROSITE" id="PS50196">
    <property type="entry name" value="RANBD1"/>
    <property type="match status" value="1"/>
</dbReference>
<dbReference type="GO" id="GO:0005643">
    <property type="term" value="C:nuclear pore"/>
    <property type="evidence" value="ECO:0007669"/>
    <property type="project" value="UniProtKB-SubCell"/>
</dbReference>
<protein>
    <recommendedName>
        <fullName evidence="10">RanBD1 domain-containing protein</fullName>
    </recommendedName>
</protein>
<dbReference type="InterPro" id="IPR015007">
    <property type="entry name" value="NUP2/50/61"/>
</dbReference>
<keyword evidence="6" id="KW-0811">Translocation</keyword>
<evidence type="ECO:0000256" key="7">
    <source>
        <dbReference type="ARBA" id="ARBA00023132"/>
    </source>
</evidence>
<dbReference type="GO" id="GO:0003677">
    <property type="term" value="F:DNA binding"/>
    <property type="evidence" value="ECO:0007669"/>
    <property type="project" value="TreeGrafter"/>
</dbReference>
<dbReference type="OrthoDB" id="2339771at2759"/>
<evidence type="ECO:0000256" key="2">
    <source>
        <dbReference type="ARBA" id="ARBA00006732"/>
    </source>
</evidence>
<dbReference type="PANTHER" id="PTHR21689">
    <property type="entry name" value="LIN-9"/>
    <property type="match status" value="1"/>
</dbReference>
<comment type="subcellular location">
    <subcellularLocation>
        <location evidence="1">Nucleus</location>
        <location evidence="1">Nuclear pore complex</location>
    </subcellularLocation>
</comment>
<dbReference type="GO" id="GO:0051028">
    <property type="term" value="P:mRNA transport"/>
    <property type="evidence" value="ECO:0007669"/>
    <property type="project" value="UniProtKB-KW"/>
</dbReference>
<dbReference type="Pfam" id="PF00638">
    <property type="entry name" value="Ran_BP1"/>
    <property type="match status" value="1"/>
</dbReference>
<keyword evidence="8" id="KW-0539">Nucleus</keyword>
<feature type="region of interest" description="Disordered" evidence="9">
    <location>
        <begin position="733"/>
        <end position="783"/>
    </location>
</feature>
<evidence type="ECO:0000313" key="11">
    <source>
        <dbReference type="EMBL" id="CAD7248738.1"/>
    </source>
</evidence>
<feature type="region of interest" description="Disordered" evidence="9">
    <location>
        <begin position="1"/>
        <end position="73"/>
    </location>
</feature>
<accession>A0A7R8XDU8</accession>
<feature type="region of interest" description="Disordered" evidence="9">
    <location>
        <begin position="1546"/>
        <end position="1633"/>
    </location>
</feature>
<gene>
    <name evidence="11" type="ORF">DSTB1V02_LOCUS8547</name>
</gene>
<dbReference type="GO" id="GO:0017053">
    <property type="term" value="C:transcription repressor complex"/>
    <property type="evidence" value="ECO:0007669"/>
    <property type="project" value="InterPro"/>
</dbReference>
<keyword evidence="3" id="KW-0813">Transport</keyword>
<dbReference type="Pfam" id="PF08911">
    <property type="entry name" value="NUP50"/>
    <property type="match status" value="1"/>
</dbReference>
<feature type="region of interest" description="Disordered" evidence="9">
    <location>
        <begin position="1477"/>
        <end position="1516"/>
    </location>
</feature>
<keyword evidence="12" id="KW-1185">Reference proteome</keyword>
<feature type="region of interest" description="Disordered" evidence="9">
    <location>
        <begin position="518"/>
        <end position="545"/>
    </location>
</feature>
<dbReference type="PANTHER" id="PTHR21689:SF2">
    <property type="entry name" value="PROTEIN LIN-9 HOMOLOG"/>
    <property type="match status" value="1"/>
</dbReference>
<dbReference type="SMART" id="SM00160">
    <property type="entry name" value="RanBD"/>
    <property type="match status" value="1"/>
</dbReference>
<dbReference type="GO" id="GO:0051726">
    <property type="term" value="P:regulation of cell cycle"/>
    <property type="evidence" value="ECO:0007669"/>
    <property type="project" value="TreeGrafter"/>
</dbReference>
<feature type="compositionally biased region" description="Basic and acidic residues" evidence="9">
    <location>
        <begin position="230"/>
        <end position="243"/>
    </location>
</feature>
<dbReference type="EMBL" id="CAJPEV010001972">
    <property type="protein sequence ID" value="CAG0895134.1"/>
    <property type="molecule type" value="Genomic_DNA"/>
</dbReference>
<feature type="compositionally biased region" description="Basic and acidic residues" evidence="9">
    <location>
        <begin position="278"/>
        <end position="289"/>
    </location>
</feature>
<feature type="region of interest" description="Disordered" evidence="9">
    <location>
        <begin position="351"/>
        <end position="425"/>
    </location>
</feature>
<feature type="region of interest" description="Disordered" evidence="9">
    <location>
        <begin position="89"/>
        <end position="120"/>
    </location>
</feature>
<keyword evidence="7" id="KW-0906">Nuclear pore complex</keyword>